<evidence type="ECO:0000256" key="7">
    <source>
        <dbReference type="ARBA" id="ARBA00025347"/>
    </source>
</evidence>
<proteinExistence type="inferred from homology"/>
<evidence type="ECO:0000313" key="13">
    <source>
        <dbReference type="Proteomes" id="UP000268093"/>
    </source>
</evidence>
<evidence type="ECO:0000256" key="9">
    <source>
        <dbReference type="PIRNR" id="PIRNR005700"/>
    </source>
</evidence>
<evidence type="ECO:0000256" key="11">
    <source>
        <dbReference type="SAM" id="MobiDB-lite"/>
    </source>
</evidence>
<feature type="region of interest" description="Disordered" evidence="11">
    <location>
        <begin position="1"/>
        <end position="51"/>
    </location>
</feature>
<dbReference type="Proteomes" id="UP000268093">
    <property type="component" value="Unassembled WGS sequence"/>
</dbReference>
<dbReference type="InterPro" id="IPR004134">
    <property type="entry name" value="Peptidase_C1B"/>
</dbReference>
<dbReference type="CDD" id="cd00585">
    <property type="entry name" value="Peptidase_C1B"/>
    <property type="match status" value="1"/>
</dbReference>
<dbReference type="SUPFAM" id="SSF54001">
    <property type="entry name" value="Cysteine proteinases"/>
    <property type="match status" value="2"/>
</dbReference>
<gene>
    <name evidence="12" type="ORF">BC936DRAFT_138502</name>
</gene>
<comment type="subunit">
    <text evidence="8">Homohexamer. Binds to nucleic acids. Binds single-stranded DNA and RNA with higher affinity than double-stranded DNA.</text>
</comment>
<comment type="similarity">
    <text evidence="9">Belongs to the peptidase C1 family.</text>
</comment>
<keyword evidence="9" id="KW-0963">Cytoplasm</keyword>
<dbReference type="GO" id="GO:0070005">
    <property type="term" value="F:cysteine-type aminopeptidase activity"/>
    <property type="evidence" value="ECO:0007669"/>
    <property type="project" value="InterPro"/>
</dbReference>
<evidence type="ECO:0000256" key="8">
    <source>
        <dbReference type="ARBA" id="ARBA00026080"/>
    </source>
</evidence>
<dbReference type="AlphaFoldDB" id="A0A433C9S8"/>
<dbReference type="PANTHER" id="PTHR10363:SF2">
    <property type="entry name" value="BLEOMYCIN HYDROLASE"/>
    <property type="match status" value="1"/>
</dbReference>
<feature type="active site" evidence="10">
    <location>
        <position position="428"/>
    </location>
</feature>
<dbReference type="GO" id="GO:0009636">
    <property type="term" value="P:response to toxic substance"/>
    <property type="evidence" value="ECO:0007669"/>
    <property type="project" value="TreeGrafter"/>
</dbReference>
<accession>A0A433C9S8</accession>
<evidence type="ECO:0000256" key="6">
    <source>
        <dbReference type="ARBA" id="ARBA00022807"/>
    </source>
</evidence>
<evidence type="ECO:0000256" key="10">
    <source>
        <dbReference type="PIRSR" id="PIRSR005700-1"/>
    </source>
</evidence>
<keyword evidence="13" id="KW-1185">Reference proteome</keyword>
<evidence type="ECO:0000256" key="1">
    <source>
        <dbReference type="ARBA" id="ARBA00000423"/>
    </source>
</evidence>
<sequence length="495" mass="55752">MGARHSTLRPTTPIEKQRDLLSQHSPPPYVYSPTTSSEEAQSRAQHGPLTDASVERFRREFRSDSKNLLALNAITRADPASVCMSRDTSVHDLHVFNIKLEVEGRATNQKASGRCWLFAGTNVLRLRVMNKYKLEDFELSQPYLFFWDKLEKANFFLENMIDLADRDINDRVLNYLLSNPVNDGGQWDMSCSYIWYTYAHALRIHSTPIQFVNLVTKYGLVPKSAYPESFSSSASSRLNWLVTVKLREFATQLRALYAAGAGGPHLRAQKEAMMAEIYRVIVIALGEPPKSFDWATRDKNGKYIEVKAVTPKRFAEEVVGYPITETLSLINDPRNDYSRLYTVDRLGNVAGGNPVRYVNTDVGGMKKLALAALRAGKPVWFGADVGKFSDRASGILDTKLYDYELGFGVTLGMSKAQRLLYGESLMTHAMVFSGVHVDEDGRPVRWRVENSWGEEGGEKGYWVVLEKRDVTKELVKVLEQEPIVLPAYDPMGALA</sequence>
<keyword evidence="5 9" id="KW-0378">Hydrolase</keyword>
<dbReference type="InterPro" id="IPR038765">
    <property type="entry name" value="Papain-like_cys_pep_sf"/>
</dbReference>
<organism evidence="12 13">
    <name type="scientific">Jimgerdemannia flammicorona</name>
    <dbReference type="NCBI Taxonomy" id="994334"/>
    <lineage>
        <taxon>Eukaryota</taxon>
        <taxon>Fungi</taxon>
        <taxon>Fungi incertae sedis</taxon>
        <taxon>Mucoromycota</taxon>
        <taxon>Mucoromycotina</taxon>
        <taxon>Endogonomycetes</taxon>
        <taxon>Endogonales</taxon>
        <taxon>Endogonaceae</taxon>
        <taxon>Jimgerdemannia</taxon>
    </lineage>
</organism>
<comment type="subcellular location">
    <subcellularLocation>
        <location evidence="9">Mitochondrion</location>
    </subcellularLocation>
    <subcellularLocation>
        <location evidence="9">Cytoplasm</location>
    </subcellularLocation>
</comment>
<dbReference type="PROSITE" id="PS00139">
    <property type="entry name" value="THIOL_PROTEASE_CYS"/>
    <property type="match status" value="1"/>
</dbReference>
<comment type="caution">
    <text evidence="12">The sequence shown here is derived from an EMBL/GenBank/DDBJ whole genome shotgun (WGS) entry which is preliminary data.</text>
</comment>
<dbReference type="EMBL" id="RBNI01013252">
    <property type="protein sequence ID" value="RUP35350.1"/>
    <property type="molecule type" value="Genomic_DNA"/>
</dbReference>
<evidence type="ECO:0000256" key="2">
    <source>
        <dbReference type="ARBA" id="ARBA00012465"/>
    </source>
</evidence>
<evidence type="ECO:0000313" key="12">
    <source>
        <dbReference type="EMBL" id="RUP35350.1"/>
    </source>
</evidence>
<keyword evidence="6 9" id="KW-0788">Thiol protease</keyword>
<dbReference type="GO" id="GO:0043418">
    <property type="term" value="P:homocysteine catabolic process"/>
    <property type="evidence" value="ECO:0007669"/>
    <property type="project" value="TreeGrafter"/>
</dbReference>
<keyword evidence="4 9" id="KW-0645">Protease</keyword>
<evidence type="ECO:0000256" key="4">
    <source>
        <dbReference type="ARBA" id="ARBA00022670"/>
    </source>
</evidence>
<name>A0A433C9S8_9FUNG</name>
<dbReference type="GO" id="GO:0005739">
    <property type="term" value="C:mitochondrion"/>
    <property type="evidence" value="ECO:0007669"/>
    <property type="project" value="UniProtKB-SubCell"/>
</dbReference>
<dbReference type="PANTHER" id="PTHR10363">
    <property type="entry name" value="BLEOMYCIN HYDROLASE"/>
    <property type="match status" value="1"/>
</dbReference>
<dbReference type="Gene3D" id="3.90.70.10">
    <property type="entry name" value="Cysteine proteinases"/>
    <property type="match status" value="2"/>
</dbReference>
<dbReference type="GO" id="GO:0004197">
    <property type="term" value="F:cysteine-type endopeptidase activity"/>
    <property type="evidence" value="ECO:0007669"/>
    <property type="project" value="UniProtKB-EC"/>
</dbReference>
<comment type="function">
    <text evidence="7">The normal physiological role of the enzyme is unknown, but it is not essential for the viability of yeast cells. Has aminopeptidase activity, shortening substrate peptides sequentially by 1 amino acid. Has bleomycin hydrolase activity, which can protect the cell from the toxic effects of bleomycin. Has homocysteine-thiolactonase activity, protecting the cell against homocysteine toxicity. Acts as a repressor in the GAL4 regulatory system, but this does not require either the peptidase or nucleic acid-binding activities.</text>
</comment>
<dbReference type="GO" id="GO:0006508">
    <property type="term" value="P:proteolysis"/>
    <property type="evidence" value="ECO:0007669"/>
    <property type="project" value="UniProtKB-KW"/>
</dbReference>
<dbReference type="OrthoDB" id="2666448at2759"/>
<dbReference type="InterPro" id="IPR000169">
    <property type="entry name" value="Pept_cys_AS"/>
</dbReference>
<keyword evidence="9" id="KW-0496">Mitochondrion</keyword>
<evidence type="ECO:0000256" key="3">
    <source>
        <dbReference type="ARBA" id="ARBA00016900"/>
    </source>
</evidence>
<feature type="active site" evidence="10">
    <location>
        <position position="115"/>
    </location>
</feature>
<protein>
    <recommendedName>
        <fullName evidence="3 9">Cysteine proteinase 1, mitochondrial</fullName>
        <ecNumber evidence="2 9">3.4.22.40</ecNumber>
    </recommendedName>
</protein>
<comment type="function">
    <text evidence="9">Has aminopeptidase activity, shortening substrate peptides sequentially by 1 amino acid. Has bleomycin hydrolase activity, which can protect the cell from the toxic effects of bleomycin. Has homocysteine-thiolactonase activity, protecting the cell against homocysteine toxicity.</text>
</comment>
<dbReference type="EC" id="3.4.22.40" evidence="2 9"/>
<dbReference type="Pfam" id="PF03051">
    <property type="entry name" value="Peptidase_C1_2"/>
    <property type="match status" value="2"/>
</dbReference>
<reference evidence="12 13" key="1">
    <citation type="journal article" date="2018" name="New Phytol.">
        <title>Phylogenomics of Endogonaceae and evolution of mycorrhizas within Mucoromycota.</title>
        <authorList>
            <person name="Chang Y."/>
            <person name="Desiro A."/>
            <person name="Na H."/>
            <person name="Sandor L."/>
            <person name="Lipzen A."/>
            <person name="Clum A."/>
            <person name="Barry K."/>
            <person name="Grigoriev I.V."/>
            <person name="Martin F.M."/>
            <person name="Stajich J.E."/>
            <person name="Smith M.E."/>
            <person name="Bonito G."/>
            <person name="Spatafora J.W."/>
        </authorList>
    </citation>
    <scope>NUCLEOTIDE SEQUENCE [LARGE SCALE GENOMIC DNA]</scope>
    <source>
        <strain evidence="12 13">GMNB39</strain>
    </source>
</reference>
<evidence type="ECO:0000256" key="5">
    <source>
        <dbReference type="ARBA" id="ARBA00022801"/>
    </source>
</evidence>
<feature type="active site" evidence="10">
    <location>
        <position position="450"/>
    </location>
</feature>
<dbReference type="PIRSF" id="PIRSF005700">
    <property type="entry name" value="PepC"/>
    <property type="match status" value="1"/>
</dbReference>
<comment type="catalytic activity">
    <reaction evidence="1 9">
        <text>Inactivates bleomycin B2 (a cytotoxic glycometallopeptide) by hydrolysis of a carboxyamide bond of beta-aminoalanine, but also shows general aminopeptidase activity. The specificity varies somewhat with source, but amino acid arylamides of Met, Leu and Ala are preferred.</text>
        <dbReference type="EC" id="3.4.22.40"/>
    </reaction>
</comment>